<gene>
    <name evidence="3" type="ORF">EWM59_24880</name>
</gene>
<evidence type="ECO:0000256" key="1">
    <source>
        <dbReference type="SAM" id="Phobius"/>
    </source>
</evidence>
<reference evidence="3 4" key="1">
    <citation type="submission" date="2019-02" db="EMBL/GenBank/DDBJ databases">
        <title>Bacterial novel species Emticicia sp. 17J42-9 isolated from soil.</title>
        <authorList>
            <person name="Jung H.-Y."/>
        </authorList>
    </citation>
    <scope>NUCLEOTIDE SEQUENCE [LARGE SCALE GENOMIC DNA]</scope>
    <source>
        <strain evidence="3 4">17J42-9</strain>
    </source>
</reference>
<feature type="transmembrane region" description="Helical" evidence="1">
    <location>
        <begin position="47"/>
        <end position="69"/>
    </location>
</feature>
<evidence type="ECO:0000313" key="3">
    <source>
        <dbReference type="EMBL" id="RYU92877.1"/>
    </source>
</evidence>
<keyword evidence="1" id="KW-1133">Transmembrane helix</keyword>
<dbReference type="GO" id="GO:0000155">
    <property type="term" value="F:phosphorelay sensor kinase activity"/>
    <property type="evidence" value="ECO:0007669"/>
    <property type="project" value="InterPro"/>
</dbReference>
<dbReference type="EMBL" id="SEWF01000067">
    <property type="protein sequence ID" value="RYU92877.1"/>
    <property type="molecule type" value="Genomic_DNA"/>
</dbReference>
<dbReference type="Proteomes" id="UP000293162">
    <property type="component" value="Unassembled WGS sequence"/>
</dbReference>
<organism evidence="3 4">
    <name type="scientific">Emticicia agri</name>
    <dbReference type="NCBI Taxonomy" id="2492393"/>
    <lineage>
        <taxon>Bacteria</taxon>
        <taxon>Pseudomonadati</taxon>
        <taxon>Bacteroidota</taxon>
        <taxon>Cytophagia</taxon>
        <taxon>Cytophagales</taxon>
        <taxon>Leadbetterellaceae</taxon>
        <taxon>Emticicia</taxon>
    </lineage>
</organism>
<dbReference type="PANTHER" id="PTHR34220:SF7">
    <property type="entry name" value="SENSOR HISTIDINE KINASE YPDA"/>
    <property type="match status" value="1"/>
</dbReference>
<keyword evidence="4" id="KW-1185">Reference proteome</keyword>
<dbReference type="InterPro" id="IPR050640">
    <property type="entry name" value="Bact_2-comp_sensor_kinase"/>
</dbReference>
<sequence>MKKTVVVSLHIGYWLLYLFLLFIILLLLQIGTRLKTQPLFFDYRFEAFFACFALLPAVLGFYTFYSLLFDRFLLRRNIFLLFVYGISVSVFIGLFCATVISILHYYGVGPGVFGENIYAVVTILIVISIIAILNGGMGLLTKGFIRWYAELKWKEELMRKNFEMELAFIKSQTSPHFLFNTLNNIDVLITKNAEKASLYLNKLSDILRFMLYETRSDKIPLNNELAYIEKYIDLQKIRTANPDFVTFKVTGNTGNVLISPMILLPFIENAFKHADNRKNENVIRIEIAMDNGQLIFECENKYSKSEMEQEFGGLGNELIKRRLELLYPLKHLLLISKNADIYSVKLAINIHEN</sequence>
<evidence type="ECO:0000259" key="2">
    <source>
        <dbReference type="Pfam" id="PF06580"/>
    </source>
</evidence>
<name>A0A4Q5LTQ5_9BACT</name>
<dbReference type="OrthoDB" id="9792992at2"/>
<feature type="transmembrane region" description="Helical" evidence="1">
    <location>
        <begin position="117"/>
        <end position="140"/>
    </location>
</feature>
<keyword evidence="1" id="KW-0472">Membrane</keyword>
<feature type="transmembrane region" description="Helical" evidence="1">
    <location>
        <begin position="81"/>
        <end position="105"/>
    </location>
</feature>
<protein>
    <submittedName>
        <fullName evidence="3">Histidine kinase</fullName>
    </submittedName>
</protein>
<keyword evidence="3" id="KW-0808">Transferase</keyword>
<dbReference type="AlphaFoldDB" id="A0A4Q5LTQ5"/>
<keyword evidence="1" id="KW-0812">Transmembrane</keyword>
<accession>A0A4Q5LTQ5</accession>
<dbReference type="Pfam" id="PF06580">
    <property type="entry name" value="His_kinase"/>
    <property type="match status" value="1"/>
</dbReference>
<dbReference type="InterPro" id="IPR010559">
    <property type="entry name" value="Sig_transdc_His_kin_internal"/>
</dbReference>
<dbReference type="GO" id="GO:0016020">
    <property type="term" value="C:membrane"/>
    <property type="evidence" value="ECO:0007669"/>
    <property type="project" value="InterPro"/>
</dbReference>
<feature type="domain" description="Signal transduction histidine kinase internal region" evidence="2">
    <location>
        <begin position="164"/>
        <end position="240"/>
    </location>
</feature>
<dbReference type="PANTHER" id="PTHR34220">
    <property type="entry name" value="SENSOR HISTIDINE KINASE YPDA"/>
    <property type="match status" value="1"/>
</dbReference>
<evidence type="ECO:0000313" key="4">
    <source>
        <dbReference type="Proteomes" id="UP000293162"/>
    </source>
</evidence>
<feature type="transmembrane region" description="Helical" evidence="1">
    <location>
        <begin position="12"/>
        <end position="32"/>
    </location>
</feature>
<comment type="caution">
    <text evidence="3">The sequence shown here is derived from an EMBL/GenBank/DDBJ whole genome shotgun (WGS) entry which is preliminary data.</text>
</comment>
<keyword evidence="3" id="KW-0418">Kinase</keyword>
<dbReference type="RefSeq" id="WP_130023948.1">
    <property type="nucleotide sequence ID" value="NZ_SEWF01000067.1"/>
</dbReference>
<proteinExistence type="predicted"/>